<evidence type="ECO:0000313" key="2">
    <source>
        <dbReference type="Proteomes" id="UP000030156"/>
    </source>
</evidence>
<sequence>MNSHDKGVAYALNSTEARQRIQYRANWIADVTDAIQQGFKAEPDLAPCHLPLLSDDALERVFKESEKWRDKSHERALEARIQTLIDADEKLNGYYVNLRGILDALDVPTHFRPIDGNPKHIAWTEQKARELVKKADDSDRNRRAAVDAEQRVELLERYVKECDDKRLPYNWNVFRMGTGALRDLVWWHSQQEKITNCETDHERIVWSENRSKQDTEQSLRWHARNAEKCRKLIEQLTGTRFGADTAGKLLDALLDRPQTGEQSKDWQPVGDWIVWEWQYKPNDLPDDQVVEIRTYGGGENILEAGVVEWSDVEKYRRVK</sequence>
<dbReference type="Proteomes" id="UP000030156">
    <property type="component" value="Segment"/>
</dbReference>
<gene>
    <name evidence="1" type="ORF">IME_EC2_48</name>
</gene>
<dbReference type="EMBL" id="KF591601">
    <property type="protein sequence ID" value="AGZ17839.1"/>
    <property type="molecule type" value="Genomic_DNA"/>
</dbReference>
<keyword evidence="2" id="KW-1185">Reference proteome</keyword>
<reference evidence="1 2" key="1">
    <citation type="submission" date="2013-08" db="EMBL/GenBank/DDBJ databases">
        <authorList>
            <person name="Tong Y."/>
            <person name="Hua Y."/>
            <person name="Mi Z."/>
            <person name="An X."/>
            <person name="Pei G."/>
            <person name="Wang W."/>
            <person name="Xu X."/>
            <person name="Li S."/>
        </authorList>
    </citation>
    <scope>NUCLEOTIDE SEQUENCE [LARGE SCALE GENOMIC DNA]</scope>
    <source>
        <strain evidence="1">Sewage</strain>
    </source>
</reference>
<protein>
    <submittedName>
        <fullName evidence="1">Uncharacterized protein</fullName>
    </submittedName>
</protein>
<accession>A0A0A0P3A4</accession>
<name>A0A0A0P3A4_9CAUD</name>
<evidence type="ECO:0000313" key="1">
    <source>
        <dbReference type="EMBL" id="AGZ17839.1"/>
    </source>
</evidence>
<proteinExistence type="predicted"/>
<organism evidence="1 2">
    <name type="scientific">Enterobacteria phage IME_EC2</name>
    <dbReference type="NCBI Taxonomy" id="1414766"/>
    <lineage>
        <taxon>Viruses</taxon>
        <taxon>Duplodnaviria</taxon>
        <taxon>Heunggongvirae</taxon>
        <taxon>Uroviricota</taxon>
        <taxon>Caudoviricetes</taxon>
        <taxon>Murrayvirus</taxon>
        <taxon>Murrayvirus EC2</taxon>
    </lineage>
</organism>